<name>A0A9Q2PE93_9RHOB</name>
<dbReference type="RefSeq" id="WP_085633155.1">
    <property type="nucleotide sequence ID" value="NZ_JAFBWU010000019.1"/>
</dbReference>
<dbReference type="Proteomes" id="UP000809440">
    <property type="component" value="Unassembled WGS sequence"/>
</dbReference>
<sequence>MTICVAVKVQDCLVFAADSTSSLQARSADGQAFTVNTYDNANKVFNLRKGLPIAAMTAGIGNFGNSSISTIAKDFRKLTEADGGPFEIQPDAYTIGQVAELARDYLFNERFSKLEVKPEGDFHFWVGGYSSGADMGEIWRIDIRNGVCPPPHCEASADQASRVCWGGAPEAINRLVLGYSQALETALEHGGIPKENLGSALTEIAQYTQANLEHPAMPTSDAIELARFLAETTKQFVRFLPGANSVGGHIDIATITKHENFKWVSRKHFYGSEFNPLETNHA</sequence>
<keyword evidence="4" id="KW-1185">Reference proteome</keyword>
<accession>A0A9Q2PE93</accession>
<dbReference type="Proteomes" id="UP000755667">
    <property type="component" value="Unassembled WGS sequence"/>
</dbReference>
<dbReference type="EMBL" id="JAFBXF010000019">
    <property type="protein sequence ID" value="MBM2419470.1"/>
    <property type="molecule type" value="Genomic_DNA"/>
</dbReference>
<protein>
    <submittedName>
        <fullName evidence="1">Uncharacterized protein</fullName>
    </submittedName>
</protein>
<dbReference type="AlphaFoldDB" id="A0A9Q2PE93"/>
<evidence type="ECO:0000313" key="2">
    <source>
        <dbReference type="EMBL" id="MBM2419470.1"/>
    </source>
</evidence>
<dbReference type="GeneID" id="62643055"/>
<dbReference type="EMBL" id="JAFBXE010000019">
    <property type="protein sequence ID" value="MBM2414799.1"/>
    <property type="molecule type" value="Genomic_DNA"/>
</dbReference>
<comment type="caution">
    <text evidence="1">The sequence shown here is derived from an EMBL/GenBank/DDBJ whole genome shotgun (WGS) entry which is preliminary data.</text>
</comment>
<evidence type="ECO:0000313" key="1">
    <source>
        <dbReference type="EMBL" id="MBM2414799.1"/>
    </source>
</evidence>
<gene>
    <name evidence="1" type="ORF">JQX41_20975</name>
    <name evidence="2" type="ORF">JQX48_20995</name>
</gene>
<reference evidence="1 4" key="1">
    <citation type="submission" date="2021-01" db="EMBL/GenBank/DDBJ databases">
        <title>Diatom-associated Roseobacters Show Island Model of Population Structure.</title>
        <authorList>
            <person name="Qu L."/>
            <person name="Feng X."/>
            <person name="Chen Y."/>
            <person name="Li L."/>
            <person name="Wang X."/>
            <person name="Hu Z."/>
            <person name="Wang H."/>
            <person name="Luo H."/>
        </authorList>
    </citation>
    <scope>NUCLEOTIDE SEQUENCE</scope>
    <source>
        <strain evidence="2 4">CC28-63</strain>
        <strain evidence="1">CC28-69</strain>
    </source>
</reference>
<evidence type="ECO:0000313" key="3">
    <source>
        <dbReference type="Proteomes" id="UP000755667"/>
    </source>
</evidence>
<proteinExistence type="predicted"/>
<evidence type="ECO:0000313" key="4">
    <source>
        <dbReference type="Proteomes" id="UP000809440"/>
    </source>
</evidence>
<organism evidence="1 3">
    <name type="scientific">Marivita cryptomonadis</name>
    <dbReference type="NCBI Taxonomy" id="505252"/>
    <lineage>
        <taxon>Bacteria</taxon>
        <taxon>Pseudomonadati</taxon>
        <taxon>Pseudomonadota</taxon>
        <taxon>Alphaproteobacteria</taxon>
        <taxon>Rhodobacterales</taxon>
        <taxon>Roseobacteraceae</taxon>
        <taxon>Marivita</taxon>
    </lineage>
</organism>
<dbReference type="OrthoDB" id="978985at2"/>